<dbReference type="SUPFAM" id="SSF52374">
    <property type="entry name" value="Nucleotidylyl transferase"/>
    <property type="match status" value="1"/>
</dbReference>
<dbReference type="Gene3D" id="1.10.287.380">
    <property type="entry name" value="Valyl-tRNA synthetase, C-terminal domain"/>
    <property type="match status" value="1"/>
</dbReference>
<evidence type="ECO:0000256" key="4">
    <source>
        <dbReference type="ARBA" id="ARBA00022741"/>
    </source>
</evidence>
<keyword evidence="3" id="KW-0436">Ligase</keyword>
<proteinExistence type="inferred from homology"/>
<dbReference type="FunFam" id="1.10.730.10:FF:000015">
    <property type="entry name" value="Valine--tRNA ligase"/>
    <property type="match status" value="1"/>
</dbReference>
<feature type="domain" description="Aminoacyl-tRNA synthetase class Ia" evidence="10">
    <location>
        <begin position="1"/>
        <end position="107"/>
    </location>
</feature>
<keyword evidence="7" id="KW-0030">Aminoacyl-tRNA synthetase</keyword>
<accession>A9UPZ5</accession>
<dbReference type="FunFam" id="3.40.50.620:FF:000457">
    <property type="entry name" value="Predicted protein"/>
    <property type="match status" value="1"/>
</dbReference>
<sequence>MVMMCTYLTGQLPFKEVYLHTIIRDKEGRKMSKSLGNVVDPMDVRNGITLEDLHERLLEGNLDPAELERAKEGQKRQFPDGIKECGVDALRFALCAFAQPGRDINLDVQRIVGYRNFCNKIYNAVKLVMMQLGDDYKPLAWDAKTKNESTEDLWMLSRLSAAITTTNQCLSAYDFPGATTAVYNLWLYDFANNYLEMIKPVFRGSDAKRQTAVRNVLFKVVDNGLRLLSPFMPFLTEELWQRLPTCRGENDLVDPPSITVAAFPVTGSFSNPKIEALINFVLETVKASRHIKQEYLPASAKPDVYLRPIDEDAYHTLQQFEELMSTLIGATARVLPVGDPVPKGCALEATSDVEVHLMVKGLVDPQQEIEKLEKKLAGVQERLSKIESDEQQETYLTAVPQEVRDANSKKKADLQTQLEVMSTGIKRYQSLLD</sequence>
<evidence type="ECO:0000256" key="9">
    <source>
        <dbReference type="SAM" id="Coils"/>
    </source>
</evidence>
<evidence type="ECO:0000259" key="11">
    <source>
        <dbReference type="Pfam" id="PF08264"/>
    </source>
</evidence>
<evidence type="ECO:0000256" key="5">
    <source>
        <dbReference type="ARBA" id="ARBA00022840"/>
    </source>
</evidence>
<evidence type="ECO:0000259" key="10">
    <source>
        <dbReference type="Pfam" id="PF00133"/>
    </source>
</evidence>
<dbReference type="AlphaFoldDB" id="A9UPZ5"/>
<comment type="similarity">
    <text evidence="1">Belongs to the class-I aminoacyl-tRNA synthetase family.</text>
</comment>
<dbReference type="GeneID" id="5888050"/>
<keyword evidence="13" id="KW-1185">Reference proteome</keyword>
<organism evidence="12 13">
    <name type="scientific">Monosiga brevicollis</name>
    <name type="common">Choanoflagellate</name>
    <dbReference type="NCBI Taxonomy" id="81824"/>
    <lineage>
        <taxon>Eukaryota</taxon>
        <taxon>Choanoflagellata</taxon>
        <taxon>Craspedida</taxon>
        <taxon>Salpingoecidae</taxon>
        <taxon>Monosiga</taxon>
    </lineage>
</organism>
<evidence type="ECO:0000313" key="12">
    <source>
        <dbReference type="EMBL" id="EDQ92507.1"/>
    </source>
</evidence>
<dbReference type="InterPro" id="IPR009080">
    <property type="entry name" value="tRNAsynth_Ia_anticodon-bd"/>
</dbReference>
<dbReference type="InterPro" id="IPR002303">
    <property type="entry name" value="Valyl-tRNA_ligase"/>
</dbReference>
<feature type="coiled-coil region" evidence="9">
    <location>
        <begin position="362"/>
        <end position="389"/>
    </location>
</feature>
<protein>
    <recommendedName>
        <fullName evidence="2">valine--tRNA ligase</fullName>
        <ecNumber evidence="2">6.1.1.9</ecNumber>
    </recommendedName>
    <alternativeName>
        <fullName evidence="8">Valyl-tRNA synthetase</fullName>
    </alternativeName>
</protein>
<dbReference type="InterPro" id="IPR013155">
    <property type="entry name" value="M/V/L/I-tRNA-synth_anticd-bd"/>
</dbReference>
<dbReference type="GO" id="GO:0005829">
    <property type="term" value="C:cytosol"/>
    <property type="evidence" value="ECO:0000318"/>
    <property type="project" value="GO_Central"/>
</dbReference>
<dbReference type="EMBL" id="CH991543">
    <property type="protein sequence ID" value="EDQ92507.1"/>
    <property type="molecule type" value="Genomic_DNA"/>
</dbReference>
<keyword evidence="5" id="KW-0067">ATP-binding</keyword>
<dbReference type="PANTHER" id="PTHR11946:SF109">
    <property type="entry name" value="VALINE--TRNA LIGASE"/>
    <property type="match status" value="1"/>
</dbReference>
<dbReference type="OMA" id="PEPSECA"/>
<evidence type="ECO:0000256" key="3">
    <source>
        <dbReference type="ARBA" id="ARBA00022598"/>
    </source>
</evidence>
<dbReference type="CDD" id="cd07962">
    <property type="entry name" value="Anticodon_Ia_Val"/>
    <property type="match status" value="1"/>
</dbReference>
<dbReference type="Gene3D" id="3.40.50.620">
    <property type="entry name" value="HUPs"/>
    <property type="match status" value="1"/>
</dbReference>
<name>A9UPZ5_MONBE</name>
<dbReference type="InterPro" id="IPR037118">
    <property type="entry name" value="Val-tRNA_synth_C_sf"/>
</dbReference>
<dbReference type="STRING" id="81824.A9UPZ5"/>
<dbReference type="Proteomes" id="UP000001357">
    <property type="component" value="Unassembled WGS sequence"/>
</dbReference>
<dbReference type="FunFam" id="1.10.287.380:FF:000002">
    <property type="entry name" value="Valine--tRNA ligase"/>
    <property type="match status" value="1"/>
</dbReference>
<dbReference type="InterPro" id="IPR002300">
    <property type="entry name" value="aa-tRNA-synth_Ia"/>
</dbReference>
<keyword evidence="9" id="KW-0175">Coiled coil</keyword>
<dbReference type="Pfam" id="PF00133">
    <property type="entry name" value="tRNA-synt_1"/>
    <property type="match status" value="1"/>
</dbReference>
<dbReference type="InParanoid" id="A9UPZ5"/>
<dbReference type="eggNOG" id="KOG0432">
    <property type="taxonomic scope" value="Eukaryota"/>
</dbReference>
<evidence type="ECO:0000256" key="1">
    <source>
        <dbReference type="ARBA" id="ARBA00005594"/>
    </source>
</evidence>
<evidence type="ECO:0000256" key="8">
    <source>
        <dbReference type="ARBA" id="ARBA00029936"/>
    </source>
</evidence>
<feature type="domain" description="Methionyl/Valyl/Leucyl/Isoleucyl-tRNA synthetase anticodon-binding" evidence="11">
    <location>
        <begin position="152"/>
        <end position="296"/>
    </location>
</feature>
<dbReference type="KEGG" id="mbr:MONBRDRAFT_21048"/>
<evidence type="ECO:0000256" key="6">
    <source>
        <dbReference type="ARBA" id="ARBA00022917"/>
    </source>
</evidence>
<dbReference type="InterPro" id="IPR014729">
    <property type="entry name" value="Rossmann-like_a/b/a_fold"/>
</dbReference>
<evidence type="ECO:0000256" key="2">
    <source>
        <dbReference type="ARBA" id="ARBA00013169"/>
    </source>
</evidence>
<gene>
    <name evidence="12" type="ORF">MONBRDRAFT_21048</name>
</gene>
<reference evidence="12 13" key="1">
    <citation type="journal article" date="2008" name="Nature">
        <title>The genome of the choanoflagellate Monosiga brevicollis and the origin of metazoans.</title>
        <authorList>
            <consortium name="JGI Sequencing"/>
            <person name="King N."/>
            <person name="Westbrook M.J."/>
            <person name="Young S.L."/>
            <person name="Kuo A."/>
            <person name="Abedin M."/>
            <person name="Chapman J."/>
            <person name="Fairclough S."/>
            <person name="Hellsten U."/>
            <person name="Isogai Y."/>
            <person name="Letunic I."/>
            <person name="Marr M."/>
            <person name="Pincus D."/>
            <person name="Putnam N."/>
            <person name="Rokas A."/>
            <person name="Wright K.J."/>
            <person name="Zuzow R."/>
            <person name="Dirks W."/>
            <person name="Good M."/>
            <person name="Goodstein D."/>
            <person name="Lemons D."/>
            <person name="Li W."/>
            <person name="Lyons J.B."/>
            <person name="Morris A."/>
            <person name="Nichols S."/>
            <person name="Richter D.J."/>
            <person name="Salamov A."/>
            <person name="Bork P."/>
            <person name="Lim W.A."/>
            <person name="Manning G."/>
            <person name="Miller W.T."/>
            <person name="McGinnis W."/>
            <person name="Shapiro H."/>
            <person name="Tjian R."/>
            <person name="Grigoriev I.V."/>
            <person name="Rokhsar D."/>
        </authorList>
    </citation>
    <scope>NUCLEOTIDE SEQUENCE [LARGE SCALE GENOMIC DNA]</scope>
    <source>
        <strain evidence="13">MX1 / ATCC 50154</strain>
    </source>
</reference>
<dbReference type="EC" id="6.1.1.9" evidence="2"/>
<dbReference type="Gene3D" id="1.10.730.10">
    <property type="entry name" value="Isoleucyl-tRNA Synthetase, Domain 1"/>
    <property type="match status" value="1"/>
</dbReference>
<dbReference type="RefSeq" id="XP_001742269.1">
    <property type="nucleotide sequence ID" value="XM_001742217.1"/>
</dbReference>
<dbReference type="GO" id="GO:0006438">
    <property type="term" value="P:valyl-tRNA aminoacylation"/>
    <property type="evidence" value="ECO:0000318"/>
    <property type="project" value="GO_Central"/>
</dbReference>
<keyword evidence="6" id="KW-0648">Protein biosynthesis</keyword>
<dbReference type="GO" id="GO:0004832">
    <property type="term" value="F:valine-tRNA ligase activity"/>
    <property type="evidence" value="ECO:0000318"/>
    <property type="project" value="GO_Central"/>
</dbReference>
<evidence type="ECO:0000313" key="13">
    <source>
        <dbReference type="Proteomes" id="UP000001357"/>
    </source>
</evidence>
<dbReference type="SUPFAM" id="SSF47323">
    <property type="entry name" value="Anticodon-binding domain of a subclass of class I aminoacyl-tRNA synthetases"/>
    <property type="match status" value="1"/>
</dbReference>
<dbReference type="PANTHER" id="PTHR11946">
    <property type="entry name" value="VALYL-TRNA SYNTHETASES"/>
    <property type="match status" value="1"/>
</dbReference>
<keyword evidence="4" id="KW-0547">Nucleotide-binding</keyword>
<evidence type="ECO:0000256" key="7">
    <source>
        <dbReference type="ARBA" id="ARBA00023146"/>
    </source>
</evidence>
<dbReference type="GO" id="GO:0005524">
    <property type="term" value="F:ATP binding"/>
    <property type="evidence" value="ECO:0007669"/>
    <property type="project" value="UniProtKB-KW"/>
</dbReference>
<dbReference type="InterPro" id="IPR033705">
    <property type="entry name" value="Anticodon_Ia_Val"/>
</dbReference>
<dbReference type="Pfam" id="PF08264">
    <property type="entry name" value="Anticodon_1"/>
    <property type="match status" value="1"/>
</dbReference>